<gene>
    <name evidence="1" type="ORF">NCTC13767_00758</name>
</gene>
<dbReference type="AlphaFoldDB" id="A0A380K1G5"/>
<name>A0A380K1G5_9STRE</name>
<dbReference type="EMBL" id="UHFM01000006">
    <property type="protein sequence ID" value="SUN58802.1"/>
    <property type="molecule type" value="Genomic_DNA"/>
</dbReference>
<sequence>MDKSSKQIEEEAVDFFKLALKNLNILTEKFLKEIENLSGTVISIFTKM</sequence>
<protein>
    <submittedName>
        <fullName evidence="1">Uncharacterized protein</fullName>
    </submittedName>
</protein>
<reference evidence="1 2" key="1">
    <citation type="submission" date="2018-06" db="EMBL/GenBank/DDBJ databases">
        <authorList>
            <consortium name="Pathogen Informatics"/>
            <person name="Doyle S."/>
        </authorList>
    </citation>
    <scope>NUCLEOTIDE SEQUENCE [LARGE SCALE GENOMIC DNA]</scope>
    <source>
        <strain evidence="1 2">NCTC13767</strain>
    </source>
</reference>
<dbReference type="Proteomes" id="UP000254510">
    <property type="component" value="Unassembled WGS sequence"/>
</dbReference>
<proteinExistence type="predicted"/>
<accession>A0A380K1G5</accession>
<organism evidence="1 2">
    <name type="scientific">Streptococcus gallolyticus</name>
    <dbReference type="NCBI Taxonomy" id="315405"/>
    <lineage>
        <taxon>Bacteria</taxon>
        <taxon>Bacillati</taxon>
        <taxon>Bacillota</taxon>
        <taxon>Bacilli</taxon>
        <taxon>Lactobacillales</taxon>
        <taxon>Streptococcaceae</taxon>
        <taxon>Streptococcus</taxon>
    </lineage>
</organism>
<evidence type="ECO:0000313" key="2">
    <source>
        <dbReference type="Proteomes" id="UP000254510"/>
    </source>
</evidence>
<evidence type="ECO:0000313" key="1">
    <source>
        <dbReference type="EMBL" id="SUN58802.1"/>
    </source>
</evidence>